<feature type="compositionally biased region" description="Low complexity" evidence="1">
    <location>
        <begin position="34"/>
        <end position="43"/>
    </location>
</feature>
<name>A0ABN1DFV6_9ACTN</name>
<keyword evidence="3" id="KW-1185">Reference proteome</keyword>
<feature type="compositionally biased region" description="Basic residues" evidence="1">
    <location>
        <begin position="44"/>
        <end position="53"/>
    </location>
</feature>
<protein>
    <submittedName>
        <fullName evidence="2">Uncharacterized protein</fullName>
    </submittedName>
</protein>
<accession>A0ABN1DFV6</accession>
<dbReference type="EMBL" id="BAAABZ010000049">
    <property type="protein sequence ID" value="GAA0541952.1"/>
    <property type="molecule type" value="Genomic_DNA"/>
</dbReference>
<evidence type="ECO:0000256" key="1">
    <source>
        <dbReference type="SAM" id="MobiDB-lite"/>
    </source>
</evidence>
<reference evidence="2 3" key="1">
    <citation type="journal article" date="2019" name="Int. J. Syst. Evol. Microbiol.">
        <title>The Global Catalogue of Microorganisms (GCM) 10K type strain sequencing project: providing services to taxonomists for standard genome sequencing and annotation.</title>
        <authorList>
            <consortium name="The Broad Institute Genomics Platform"/>
            <consortium name="The Broad Institute Genome Sequencing Center for Infectious Disease"/>
            <person name="Wu L."/>
            <person name="Ma J."/>
        </authorList>
    </citation>
    <scope>NUCLEOTIDE SEQUENCE [LARGE SCALE GENOMIC DNA]</scope>
    <source>
        <strain evidence="2 3">JCM 5052</strain>
    </source>
</reference>
<feature type="compositionally biased region" description="Basic and acidic residues" evidence="1">
    <location>
        <begin position="1"/>
        <end position="10"/>
    </location>
</feature>
<evidence type="ECO:0000313" key="3">
    <source>
        <dbReference type="Proteomes" id="UP001501576"/>
    </source>
</evidence>
<comment type="caution">
    <text evidence="2">The sequence shown here is derived from an EMBL/GenBank/DDBJ whole genome shotgun (WGS) entry which is preliminary data.</text>
</comment>
<feature type="compositionally biased region" description="Basic and acidic residues" evidence="1">
    <location>
        <begin position="62"/>
        <end position="71"/>
    </location>
</feature>
<proteinExistence type="predicted"/>
<feature type="region of interest" description="Disordered" evidence="1">
    <location>
        <begin position="1"/>
        <end position="71"/>
    </location>
</feature>
<gene>
    <name evidence="2" type="ORF">GCM10010390_49930</name>
</gene>
<evidence type="ECO:0000313" key="2">
    <source>
        <dbReference type="EMBL" id="GAA0541952.1"/>
    </source>
</evidence>
<dbReference type="Proteomes" id="UP001501576">
    <property type="component" value="Unassembled WGS sequence"/>
</dbReference>
<sequence length="71" mass="8237">MRYLALKDRSPTPSPTNRHGSIQWGRGRLPPRRCPLLRPALRGRALRLSRPPHGRADSPTPPERRAWPERR</sequence>
<organism evidence="2 3">
    <name type="scientific">Streptomyces mordarskii</name>
    <dbReference type="NCBI Taxonomy" id="1226758"/>
    <lineage>
        <taxon>Bacteria</taxon>
        <taxon>Bacillati</taxon>
        <taxon>Actinomycetota</taxon>
        <taxon>Actinomycetes</taxon>
        <taxon>Kitasatosporales</taxon>
        <taxon>Streptomycetaceae</taxon>
        <taxon>Streptomyces</taxon>
    </lineage>
</organism>